<dbReference type="Pfam" id="PF02021">
    <property type="entry name" value="UPF0102"/>
    <property type="match status" value="1"/>
</dbReference>
<dbReference type="InterPro" id="IPR011335">
    <property type="entry name" value="Restrct_endonuc-II-like"/>
</dbReference>
<dbReference type="OrthoDB" id="9802516at2"/>
<protein>
    <recommendedName>
        <fullName evidence="2">UPF0102 protein C823_03896</fullName>
    </recommendedName>
</protein>
<dbReference type="GO" id="GO:0003676">
    <property type="term" value="F:nucleic acid binding"/>
    <property type="evidence" value="ECO:0007669"/>
    <property type="project" value="InterPro"/>
</dbReference>
<accession>N2A973</accession>
<sequence length="118" mass="13707">MSTNRTVGMDYEKQAAQLLKSHGYRILETNFQCKTGEIDLIAIEDGYLVFVEVKYRAGAQMGEPQEAVDYRKRKKICKTASYYCLLHHIDTDRPCRFDVAACLAGEWKIIRNAFDYIW</sequence>
<dbReference type="NCBIfam" id="TIGR00252">
    <property type="entry name" value="YraN family protein"/>
    <property type="match status" value="1"/>
</dbReference>
<dbReference type="PANTHER" id="PTHR34039">
    <property type="entry name" value="UPF0102 PROTEIN YRAN"/>
    <property type="match status" value="1"/>
</dbReference>
<dbReference type="HOGENOM" id="CLU_115353_1_1_9"/>
<dbReference type="eggNOG" id="COG0792">
    <property type="taxonomic scope" value="Bacteria"/>
</dbReference>
<gene>
    <name evidence="3" type="ORF">C823_03896</name>
</gene>
<evidence type="ECO:0000256" key="2">
    <source>
        <dbReference type="HAMAP-Rule" id="MF_00048"/>
    </source>
</evidence>
<dbReference type="AlphaFoldDB" id="N2A973"/>
<evidence type="ECO:0000313" key="3">
    <source>
        <dbReference type="EMBL" id="EMZ22655.1"/>
    </source>
</evidence>
<dbReference type="CDD" id="cd20736">
    <property type="entry name" value="PoNe_Nuclease"/>
    <property type="match status" value="1"/>
</dbReference>
<organism evidence="3 4">
    <name type="scientific">Eubacterium plexicaudatum ASF492</name>
    <dbReference type="NCBI Taxonomy" id="1235802"/>
    <lineage>
        <taxon>Bacteria</taxon>
        <taxon>Bacillati</taxon>
        <taxon>Bacillota</taxon>
        <taxon>Clostridia</taxon>
        <taxon>Eubacteriales</taxon>
        <taxon>Eubacteriaceae</taxon>
        <taxon>Eubacterium</taxon>
    </lineage>
</organism>
<dbReference type="PANTHER" id="PTHR34039:SF1">
    <property type="entry name" value="UPF0102 PROTEIN YRAN"/>
    <property type="match status" value="1"/>
</dbReference>
<evidence type="ECO:0000256" key="1">
    <source>
        <dbReference type="ARBA" id="ARBA00006738"/>
    </source>
</evidence>
<reference evidence="3 4" key="1">
    <citation type="journal article" date="2014" name="Genome Announc.">
        <title>Draft genome sequences of the altered schaedler flora, a defined bacterial community from gnotobiotic mice.</title>
        <authorList>
            <person name="Wannemuehler M.J."/>
            <person name="Overstreet A.M."/>
            <person name="Ward D.V."/>
            <person name="Phillips G.J."/>
        </authorList>
    </citation>
    <scope>NUCLEOTIDE SEQUENCE [LARGE SCALE GENOMIC DNA]</scope>
    <source>
        <strain evidence="3 4">ASF492</strain>
    </source>
</reference>
<evidence type="ECO:0000313" key="4">
    <source>
        <dbReference type="Proteomes" id="UP000012589"/>
    </source>
</evidence>
<dbReference type="SUPFAM" id="SSF52980">
    <property type="entry name" value="Restriction endonuclease-like"/>
    <property type="match status" value="1"/>
</dbReference>
<dbReference type="HAMAP" id="MF_00048">
    <property type="entry name" value="UPF0102"/>
    <property type="match status" value="1"/>
</dbReference>
<dbReference type="Proteomes" id="UP000012589">
    <property type="component" value="Unassembled WGS sequence"/>
</dbReference>
<dbReference type="PATRIC" id="fig|1235802.3.peg.4117"/>
<keyword evidence="4" id="KW-1185">Reference proteome</keyword>
<dbReference type="NCBIfam" id="NF009150">
    <property type="entry name" value="PRK12497.1-3"/>
    <property type="match status" value="1"/>
</dbReference>
<dbReference type="EMBL" id="AQFT01000119">
    <property type="protein sequence ID" value="EMZ22655.1"/>
    <property type="molecule type" value="Genomic_DNA"/>
</dbReference>
<dbReference type="STRING" id="1235802.C823_03896"/>
<proteinExistence type="inferred from homology"/>
<comment type="caution">
    <text evidence="3">The sequence shown here is derived from an EMBL/GenBank/DDBJ whole genome shotgun (WGS) entry which is preliminary data.</text>
</comment>
<comment type="similarity">
    <text evidence="1 2">Belongs to the UPF0102 family.</text>
</comment>
<name>N2A973_9FIRM</name>
<dbReference type="InterPro" id="IPR011856">
    <property type="entry name" value="tRNA_endonuc-like_dom_sf"/>
</dbReference>
<dbReference type="Gene3D" id="3.40.1350.10">
    <property type="match status" value="1"/>
</dbReference>
<dbReference type="InterPro" id="IPR003509">
    <property type="entry name" value="UPF0102_YraN-like"/>
</dbReference>